<evidence type="ECO:0000313" key="3">
    <source>
        <dbReference type="Proteomes" id="UP001432011"/>
    </source>
</evidence>
<feature type="chain" id="PRO_5046724142" description="DUF320 domain-containing protein" evidence="1">
    <location>
        <begin position="27"/>
        <end position="100"/>
    </location>
</feature>
<reference evidence="2" key="1">
    <citation type="submission" date="2022-10" db="EMBL/GenBank/DDBJ databases">
        <title>The complete genomes of actinobacterial strains from the NBC collection.</title>
        <authorList>
            <person name="Joergensen T.S."/>
            <person name="Alvarez Arevalo M."/>
            <person name="Sterndorff E.B."/>
            <person name="Faurdal D."/>
            <person name="Vuksanovic O."/>
            <person name="Mourched A.-S."/>
            <person name="Charusanti P."/>
            <person name="Shaw S."/>
            <person name="Blin K."/>
            <person name="Weber T."/>
        </authorList>
    </citation>
    <scope>NUCLEOTIDE SEQUENCE</scope>
    <source>
        <strain evidence="2">NBC_00254</strain>
    </source>
</reference>
<dbReference type="Proteomes" id="UP001432011">
    <property type="component" value="Chromosome"/>
</dbReference>
<evidence type="ECO:0000313" key="2">
    <source>
        <dbReference type="EMBL" id="WUP73237.1"/>
    </source>
</evidence>
<sequence>MHRPIRLMSLAALTCAGILAAAPAYAGCGGDAPKATTPATATAAVGLGAKADANVGLGLGLNVALDVNVDLGLGLGLDAQGGTRSGTLACGKPAVLRYCG</sequence>
<dbReference type="RefSeq" id="WP_142649990.1">
    <property type="nucleotide sequence ID" value="NZ_CP108085.1"/>
</dbReference>
<evidence type="ECO:0008006" key="4">
    <source>
        <dbReference type="Google" id="ProtNLM"/>
    </source>
</evidence>
<organism evidence="2 3">
    <name type="scientific">Microbispora hainanensis</name>
    <dbReference type="NCBI Taxonomy" id="568844"/>
    <lineage>
        <taxon>Bacteria</taxon>
        <taxon>Bacillati</taxon>
        <taxon>Actinomycetota</taxon>
        <taxon>Actinomycetes</taxon>
        <taxon>Streptosporangiales</taxon>
        <taxon>Streptosporangiaceae</taxon>
        <taxon>Microbispora</taxon>
    </lineage>
</organism>
<feature type="signal peptide" evidence="1">
    <location>
        <begin position="1"/>
        <end position="26"/>
    </location>
</feature>
<protein>
    <recommendedName>
        <fullName evidence="4">DUF320 domain-containing protein</fullName>
    </recommendedName>
</protein>
<evidence type="ECO:0000256" key="1">
    <source>
        <dbReference type="SAM" id="SignalP"/>
    </source>
</evidence>
<name>A0ABZ1SLA0_9ACTN</name>
<accession>A0ABZ1SLA0</accession>
<gene>
    <name evidence="2" type="ORF">OG913_28030</name>
</gene>
<keyword evidence="3" id="KW-1185">Reference proteome</keyword>
<keyword evidence="1" id="KW-0732">Signal</keyword>
<dbReference type="EMBL" id="CP108085">
    <property type="protein sequence ID" value="WUP73237.1"/>
    <property type="molecule type" value="Genomic_DNA"/>
</dbReference>
<proteinExistence type="predicted"/>